<dbReference type="PANTHER" id="PTHR21112:SF0">
    <property type="entry name" value="CHEMOSENSORY PROTEIN A 29A-RELATED"/>
    <property type="match status" value="1"/>
</dbReference>
<evidence type="ECO:0000313" key="3">
    <source>
        <dbReference type="Proteomes" id="UP000075880"/>
    </source>
</evidence>
<sequence length="180" mass="20648">MWSGTHALLLVTVALAIEPVVCYKGNYERFEQFFGHEYIDMDLRVRKYNRTTMVLNGTMFIRQPIDDTIVFSSDVFHSRLGNQQFQHYPMRLPTSGCCQFIDNIHNEYPEFIGDIGNIPVLGECPVSVRSMIIDDKVFPTSVLPDSLAAGLWKLVITGAIEEKAVIRLMISIRLYDDFFM</sequence>
<evidence type="ECO:0000313" key="2">
    <source>
        <dbReference type="EnsemblMetazoa" id="AATE007573-PA.1"/>
    </source>
</evidence>
<dbReference type="VEuPathDB" id="VectorBase:AATE007573"/>
<dbReference type="EnsemblMetazoa" id="AATE007573-RA">
    <property type="protein sequence ID" value="AATE007573-PA.1"/>
    <property type="gene ID" value="AATE007573"/>
</dbReference>
<dbReference type="EnsemblMetazoa" id="ENSAATROPT015854">
    <property type="protein sequence ID" value="ENSAATROPP013940"/>
    <property type="gene ID" value="ENSAATROPG012968"/>
</dbReference>
<reference evidence="3" key="1">
    <citation type="submission" date="2021-09" db="EMBL/GenBank/DDBJ databases">
        <authorList>
            <consortium name="Infravec"/>
            <person name="Campbell I L."/>
            <person name="Maslen G."/>
            <person name="Yates A."/>
        </authorList>
    </citation>
    <scope>NUCLEOTIDE SEQUENCE [LARGE SCALE GENOMIC DNA]</scope>
    <source>
        <strain evidence="3">Infravec2 EBRE</strain>
    </source>
</reference>
<accession>A0A182IXU8</accession>
<dbReference type="PANTHER" id="PTHR21112">
    <property type="entry name" value="CHEMOSENSORY PROTEIN A 29A-RELATED"/>
    <property type="match status" value="1"/>
</dbReference>
<keyword evidence="3" id="KW-1185">Reference proteome</keyword>
<evidence type="ECO:0000256" key="1">
    <source>
        <dbReference type="SAM" id="SignalP"/>
    </source>
</evidence>
<dbReference type="OrthoDB" id="7728358at2759"/>
<organism evidence="2">
    <name type="scientific">Anopheles atroparvus</name>
    <name type="common">European mosquito</name>
    <dbReference type="NCBI Taxonomy" id="41427"/>
    <lineage>
        <taxon>Eukaryota</taxon>
        <taxon>Metazoa</taxon>
        <taxon>Ecdysozoa</taxon>
        <taxon>Arthropoda</taxon>
        <taxon>Hexapoda</taxon>
        <taxon>Insecta</taxon>
        <taxon>Pterygota</taxon>
        <taxon>Neoptera</taxon>
        <taxon>Endopterygota</taxon>
        <taxon>Diptera</taxon>
        <taxon>Nematocera</taxon>
        <taxon>Culicoidea</taxon>
        <taxon>Culicidae</taxon>
        <taxon>Anophelinae</taxon>
        <taxon>Anopheles</taxon>
    </lineage>
</organism>
<keyword evidence="1" id="KW-0732">Signal</keyword>
<feature type="chain" id="PRO_5044550982" evidence="1">
    <location>
        <begin position="17"/>
        <end position="180"/>
    </location>
</feature>
<dbReference type="Proteomes" id="UP000075880">
    <property type="component" value="Unassembled WGS sequence"/>
</dbReference>
<proteinExistence type="predicted"/>
<dbReference type="AlphaFoldDB" id="A0A182IXU8"/>
<reference evidence="2" key="2">
    <citation type="submission" date="2022-08" db="UniProtKB">
        <authorList>
            <consortium name="EnsemblMetazoa"/>
        </authorList>
    </citation>
    <scope>IDENTIFICATION</scope>
    <source>
        <strain evidence="2">EBRO</strain>
    </source>
</reference>
<protein>
    <submittedName>
        <fullName evidence="2">Uncharacterized protein</fullName>
    </submittedName>
</protein>
<name>A0A182IXU8_ANOAO</name>
<feature type="signal peptide" evidence="1">
    <location>
        <begin position="1"/>
        <end position="16"/>
    </location>
</feature>